<gene>
    <name evidence="2" type="ORF">NBRC116187_05900</name>
</gene>
<dbReference type="Proteomes" id="UP001486808">
    <property type="component" value="Unassembled WGS sequence"/>
</dbReference>
<evidence type="ECO:0000313" key="2">
    <source>
        <dbReference type="EMBL" id="GAA6130230.1"/>
    </source>
</evidence>
<organism evidence="2 3">
    <name type="scientific">Halopseudomonas sabulinigri</name>
    <dbReference type="NCBI Taxonomy" id="472181"/>
    <lineage>
        <taxon>Bacteria</taxon>
        <taxon>Pseudomonadati</taxon>
        <taxon>Pseudomonadota</taxon>
        <taxon>Gammaproteobacteria</taxon>
        <taxon>Pseudomonadales</taxon>
        <taxon>Pseudomonadaceae</taxon>
        <taxon>Halopseudomonas</taxon>
    </lineage>
</organism>
<protein>
    <submittedName>
        <fullName evidence="2">Uncharacterized protein</fullName>
    </submittedName>
</protein>
<sequence length="66" mass="6980">MLLTVFGGSPVGYAVDSERRTDPCERKTALAYLRGDIHLAATPGAVESPALSTPTLNRAPDGHQTE</sequence>
<evidence type="ECO:0000313" key="3">
    <source>
        <dbReference type="Proteomes" id="UP001486808"/>
    </source>
</evidence>
<feature type="region of interest" description="Disordered" evidence="1">
    <location>
        <begin position="44"/>
        <end position="66"/>
    </location>
</feature>
<name>A0ABP9ZL91_9GAMM</name>
<accession>A0ABP9ZL91</accession>
<reference evidence="2 3" key="1">
    <citation type="submission" date="2024-04" db="EMBL/GenBank/DDBJ databases">
        <title>Draft genome sequence of Halopseudomonas sabulinigri NBRC 116187.</title>
        <authorList>
            <person name="Miyakawa T."/>
            <person name="Kusuya Y."/>
            <person name="Miura T."/>
        </authorList>
    </citation>
    <scope>NUCLEOTIDE SEQUENCE [LARGE SCALE GENOMIC DNA]</scope>
    <source>
        <strain evidence="2 3">4NH20-0042</strain>
    </source>
</reference>
<dbReference type="EMBL" id="BAABWD010000001">
    <property type="protein sequence ID" value="GAA6130230.1"/>
    <property type="molecule type" value="Genomic_DNA"/>
</dbReference>
<proteinExistence type="predicted"/>
<keyword evidence="3" id="KW-1185">Reference proteome</keyword>
<evidence type="ECO:0000256" key="1">
    <source>
        <dbReference type="SAM" id="MobiDB-lite"/>
    </source>
</evidence>
<comment type="caution">
    <text evidence="2">The sequence shown here is derived from an EMBL/GenBank/DDBJ whole genome shotgun (WGS) entry which is preliminary data.</text>
</comment>